<reference evidence="2 3" key="1">
    <citation type="journal article" date="2020" name="bioRxiv">
        <title>Sequence and annotation of 42 cannabis genomes reveals extensive copy number variation in cannabinoid synthesis and pathogen resistance genes.</title>
        <authorList>
            <person name="Mckernan K.J."/>
            <person name="Helbert Y."/>
            <person name="Kane L.T."/>
            <person name="Ebling H."/>
            <person name="Zhang L."/>
            <person name="Liu B."/>
            <person name="Eaton Z."/>
            <person name="Mclaughlin S."/>
            <person name="Kingan S."/>
            <person name="Baybayan P."/>
            <person name="Concepcion G."/>
            <person name="Jordan M."/>
            <person name="Riva A."/>
            <person name="Barbazuk W."/>
            <person name="Harkins T."/>
        </authorList>
    </citation>
    <scope>NUCLEOTIDE SEQUENCE [LARGE SCALE GENOMIC DNA]</scope>
    <source>
        <strain evidence="3">cv. Jamaican Lion 4</strain>
        <tissue evidence="2">Leaf</tissue>
    </source>
</reference>
<dbReference type="PANTHER" id="PTHR37174:SF2">
    <property type="entry name" value="FORKHEAD-ASSOCIATED DOMAIN PROTEIN"/>
    <property type="match status" value="1"/>
</dbReference>
<comment type="caution">
    <text evidence="2">The sequence shown here is derived from an EMBL/GenBank/DDBJ whole genome shotgun (WGS) entry which is preliminary data.</text>
</comment>
<dbReference type="AlphaFoldDB" id="A0A7J6FR82"/>
<gene>
    <name evidence="2" type="ORF">G4B88_007239</name>
</gene>
<dbReference type="Proteomes" id="UP000583929">
    <property type="component" value="Unassembled WGS sequence"/>
</dbReference>
<organism evidence="2 3">
    <name type="scientific">Cannabis sativa</name>
    <name type="common">Hemp</name>
    <name type="synonym">Marijuana</name>
    <dbReference type="NCBI Taxonomy" id="3483"/>
    <lineage>
        <taxon>Eukaryota</taxon>
        <taxon>Viridiplantae</taxon>
        <taxon>Streptophyta</taxon>
        <taxon>Embryophyta</taxon>
        <taxon>Tracheophyta</taxon>
        <taxon>Spermatophyta</taxon>
        <taxon>Magnoliopsida</taxon>
        <taxon>eudicotyledons</taxon>
        <taxon>Gunneridae</taxon>
        <taxon>Pentapetalae</taxon>
        <taxon>rosids</taxon>
        <taxon>fabids</taxon>
        <taxon>Rosales</taxon>
        <taxon>Cannabaceae</taxon>
        <taxon>Cannabis</taxon>
    </lineage>
</organism>
<keyword evidence="3" id="KW-1185">Reference proteome</keyword>
<evidence type="ECO:0000313" key="2">
    <source>
        <dbReference type="EMBL" id="KAF4373226.1"/>
    </source>
</evidence>
<keyword evidence="1" id="KW-0175">Coiled coil</keyword>
<evidence type="ECO:0000256" key="1">
    <source>
        <dbReference type="SAM" id="Coils"/>
    </source>
</evidence>
<accession>A0A7J6FR82</accession>
<name>A0A7J6FR82_CANSA</name>
<proteinExistence type="predicted"/>
<protein>
    <submittedName>
        <fullName evidence="2">Uncharacterized protein</fullName>
    </submittedName>
</protein>
<evidence type="ECO:0000313" key="3">
    <source>
        <dbReference type="Proteomes" id="UP000583929"/>
    </source>
</evidence>
<feature type="coiled-coil region" evidence="1">
    <location>
        <begin position="31"/>
        <end position="65"/>
    </location>
</feature>
<dbReference type="EMBL" id="JAATIQ010000180">
    <property type="protein sequence ID" value="KAF4373226.1"/>
    <property type="molecule type" value="Genomic_DNA"/>
</dbReference>
<sequence length="295" mass="32861">MMTTTTTMMNSGLGSVSVLALPWRPSWRIMCSASNTNTDQLRAQLDQLQTEADTARAKANSARGRLMRLSETAGNLKRQAAISVRLGKEDEARDLLFQKKKVMEALQKSKDRIEFLDQLSMKLNEAISVKERQLIGNVALDLEVVQEDSSPVRIVSPTREATEDSVAGKESESVEKSFSDNQELLSGIDSQASLSVVQEKEDLEGSLPGVISVGDEISSRLKGITSFGRFLEHLDEQLNKIEEEIATVLRFSTLVLDNKEKTKNFKVQQAQKLLESIHEIRQRVADIRLAEAKTK</sequence>
<dbReference type="PANTHER" id="PTHR37174">
    <property type="entry name" value="FORKHEAD-ASSOCIATED DOMAIN PROTEIN"/>
    <property type="match status" value="1"/>
</dbReference>